<accession>A0A8S5PY65</accession>
<name>A0A8S5PY65_9CAUD</name>
<dbReference type="EMBL" id="BK015535">
    <property type="protein sequence ID" value="DAE11696.1"/>
    <property type="molecule type" value="Genomic_DNA"/>
</dbReference>
<reference evidence="1" key="1">
    <citation type="journal article" date="2021" name="Proc. Natl. Acad. Sci. U.S.A.">
        <title>A Catalog of Tens of Thousands of Viruses from Human Metagenomes Reveals Hidden Associations with Chronic Diseases.</title>
        <authorList>
            <person name="Tisza M.J."/>
            <person name="Buck C.B."/>
        </authorList>
    </citation>
    <scope>NUCLEOTIDE SEQUENCE</scope>
    <source>
        <strain evidence="1">Ct2vX3</strain>
    </source>
</reference>
<protein>
    <submittedName>
        <fullName evidence="1">Uncharacterized protein</fullName>
    </submittedName>
</protein>
<proteinExistence type="predicted"/>
<organism evidence="1">
    <name type="scientific">Siphoviridae sp. ct2vX3</name>
    <dbReference type="NCBI Taxonomy" id="2825318"/>
    <lineage>
        <taxon>Viruses</taxon>
        <taxon>Duplodnaviria</taxon>
        <taxon>Heunggongvirae</taxon>
        <taxon>Uroviricota</taxon>
        <taxon>Caudoviricetes</taxon>
    </lineage>
</organism>
<sequence length="58" mass="6468">MAKNSKVSLTVDILGNVTDLNNSLKTVQNNLSKLKLPTNISNNFNNLFTKLSKEIETF</sequence>
<evidence type="ECO:0000313" key="1">
    <source>
        <dbReference type="EMBL" id="DAE11696.1"/>
    </source>
</evidence>